<keyword evidence="3" id="KW-1185">Reference proteome</keyword>
<dbReference type="Proteomes" id="UP000322000">
    <property type="component" value="Chromosome 5"/>
</dbReference>
<proteinExistence type="predicted"/>
<evidence type="ECO:0000313" key="3">
    <source>
        <dbReference type="Proteomes" id="UP000322000"/>
    </source>
</evidence>
<feature type="coiled-coil region" evidence="1">
    <location>
        <begin position="120"/>
        <end position="158"/>
    </location>
</feature>
<evidence type="ECO:0000313" key="4">
    <source>
        <dbReference type="RefSeq" id="XP_026727728.1"/>
    </source>
</evidence>
<dbReference type="RefSeq" id="XP_026727728.1">
    <property type="nucleotide sequence ID" value="XM_026871927.1"/>
</dbReference>
<reference evidence="4" key="1">
    <citation type="submission" date="2025-08" db="UniProtKB">
        <authorList>
            <consortium name="RefSeq"/>
        </authorList>
    </citation>
    <scope>IDENTIFICATION</scope>
</reference>
<feature type="compositionally biased region" description="Pro residues" evidence="2">
    <location>
        <begin position="83"/>
        <end position="94"/>
    </location>
</feature>
<evidence type="ECO:0000256" key="2">
    <source>
        <dbReference type="SAM" id="MobiDB-lite"/>
    </source>
</evidence>
<dbReference type="KEGG" id="tnl:113493895"/>
<evidence type="ECO:0000256" key="1">
    <source>
        <dbReference type="SAM" id="Coils"/>
    </source>
</evidence>
<dbReference type="OrthoDB" id="8053018at2759"/>
<dbReference type="AlphaFoldDB" id="A0A7E5VHC7"/>
<dbReference type="InParanoid" id="A0A7E5VHC7"/>
<keyword evidence="1" id="KW-0175">Coiled coil</keyword>
<feature type="region of interest" description="Disordered" evidence="2">
    <location>
        <begin position="74"/>
        <end position="109"/>
    </location>
</feature>
<accession>A0A7E5VHC7</accession>
<sequence>MNIIGVQAATGMPIQEAGFIQVVDVEEEDSLSGTHLQETNTKTINEVIVDDIPIKLTPVADEMPIILPDTWNTPGTSSQRSIAPPPLPAHPLPPSIASMDTQWKPPKKKKKADDEILKVFKECEGSARQYERERDRVAEELERERIRQRDVELQLQAKWLDFLKEALKVLDAYLANKSE</sequence>
<protein>
    <submittedName>
        <fullName evidence="4">Uncharacterized protein LOC113493895</fullName>
    </submittedName>
</protein>
<dbReference type="GeneID" id="113493895"/>
<organism evidence="3 4">
    <name type="scientific">Trichoplusia ni</name>
    <name type="common">Cabbage looper</name>
    <dbReference type="NCBI Taxonomy" id="7111"/>
    <lineage>
        <taxon>Eukaryota</taxon>
        <taxon>Metazoa</taxon>
        <taxon>Ecdysozoa</taxon>
        <taxon>Arthropoda</taxon>
        <taxon>Hexapoda</taxon>
        <taxon>Insecta</taxon>
        <taxon>Pterygota</taxon>
        <taxon>Neoptera</taxon>
        <taxon>Endopterygota</taxon>
        <taxon>Lepidoptera</taxon>
        <taxon>Glossata</taxon>
        <taxon>Ditrysia</taxon>
        <taxon>Noctuoidea</taxon>
        <taxon>Noctuidae</taxon>
        <taxon>Plusiinae</taxon>
        <taxon>Trichoplusia</taxon>
    </lineage>
</organism>
<gene>
    <name evidence="4" type="primary">LOC113493895</name>
</gene>
<name>A0A7E5VHC7_TRINI</name>